<feature type="domain" description="Peptidase M14" evidence="20">
    <location>
        <begin position="377"/>
        <end position="682"/>
    </location>
</feature>
<feature type="transmembrane region" description="Helical" evidence="19">
    <location>
        <begin position="1134"/>
        <end position="1154"/>
    </location>
</feature>
<feature type="transmembrane region" description="Helical" evidence="19">
    <location>
        <begin position="2352"/>
        <end position="2372"/>
    </location>
</feature>
<keyword evidence="7" id="KW-0029">Amino-acid transport</keyword>
<evidence type="ECO:0000256" key="14">
    <source>
        <dbReference type="ARBA" id="ARBA00037785"/>
    </source>
</evidence>
<feature type="transmembrane region" description="Helical" evidence="19">
    <location>
        <begin position="2015"/>
        <end position="2036"/>
    </location>
</feature>
<feature type="transmembrane region" description="Helical" evidence="19">
    <location>
        <begin position="844"/>
        <end position="866"/>
    </location>
</feature>
<dbReference type="PROSITE" id="PS50267">
    <property type="entry name" value="NA_NEUROTRAN_SYMP_3"/>
    <property type="match status" value="3"/>
</dbReference>
<dbReference type="GO" id="GO:0015179">
    <property type="term" value="F:L-amino acid transmembrane transporter activity"/>
    <property type="evidence" value="ECO:0007669"/>
    <property type="project" value="TreeGrafter"/>
</dbReference>
<keyword evidence="10" id="KW-0406">Ion transport</keyword>
<feature type="transmembrane region" description="Helical" evidence="19">
    <location>
        <begin position="1536"/>
        <end position="1554"/>
    </location>
</feature>
<evidence type="ECO:0000256" key="1">
    <source>
        <dbReference type="ARBA" id="ARBA00004141"/>
    </source>
</evidence>
<feature type="binding site" evidence="15">
    <location>
        <position position="2331"/>
    </location>
    <ligand>
        <name>Na(+)</name>
        <dbReference type="ChEBI" id="CHEBI:29101"/>
        <label>1</label>
    </ligand>
</feature>
<dbReference type="SMART" id="SM00631">
    <property type="entry name" value="Zn_pept"/>
    <property type="match status" value="1"/>
</dbReference>
<feature type="transmembrane region" description="Helical" evidence="19">
    <location>
        <begin position="1645"/>
        <end position="1667"/>
    </location>
</feature>
<evidence type="ECO:0000256" key="17">
    <source>
        <dbReference type="RuleBase" id="RU003732"/>
    </source>
</evidence>
<evidence type="ECO:0000259" key="20">
    <source>
        <dbReference type="PROSITE" id="PS52035"/>
    </source>
</evidence>
<feature type="binding site" evidence="15">
    <location>
        <position position="2327"/>
    </location>
    <ligand>
        <name>Na(+)</name>
        <dbReference type="ChEBI" id="CHEBI:29101"/>
        <label>1</label>
    </ligand>
</feature>
<feature type="binding site" evidence="15">
    <location>
        <position position="1998"/>
    </location>
    <ligand>
        <name>Na(+)</name>
        <dbReference type="ChEBI" id="CHEBI:29101"/>
        <label>1</label>
    </ligand>
</feature>
<feature type="transmembrane region" description="Helical" evidence="19">
    <location>
        <begin position="1376"/>
        <end position="1393"/>
    </location>
</feature>
<protein>
    <recommendedName>
        <fullName evidence="17">Transporter</fullName>
    </recommendedName>
</protein>
<feature type="transmembrane region" description="Helical" evidence="19">
    <location>
        <begin position="1566"/>
        <end position="1589"/>
    </location>
</feature>
<feature type="transmembrane region" description="Helical" evidence="19">
    <location>
        <begin position="1100"/>
        <end position="1122"/>
    </location>
</feature>
<keyword evidence="5 17" id="KW-0812">Transmembrane</keyword>
<dbReference type="SUPFAM" id="SSF53187">
    <property type="entry name" value="Zn-dependent exopeptidases"/>
    <property type="match status" value="1"/>
</dbReference>
<comment type="caution">
    <text evidence="21">The sequence shown here is derived from an EMBL/GenBank/DDBJ whole genome shotgun (WGS) entry which is preliminary data.</text>
</comment>
<feature type="transmembrane region" description="Helical" evidence="19">
    <location>
        <begin position="1207"/>
        <end position="1228"/>
    </location>
</feature>
<feature type="transmembrane region" description="Helical" evidence="19">
    <location>
        <begin position="2384"/>
        <end position="2408"/>
    </location>
</feature>
<dbReference type="CDD" id="cd10324">
    <property type="entry name" value="SLC6sbd"/>
    <property type="match status" value="3"/>
</dbReference>
<keyword evidence="8 19" id="KW-1133">Transmembrane helix</keyword>
<dbReference type="GO" id="GO:0005886">
    <property type="term" value="C:plasma membrane"/>
    <property type="evidence" value="ECO:0007669"/>
    <property type="project" value="TreeGrafter"/>
</dbReference>
<keyword evidence="13" id="KW-0739">Sodium transport</keyword>
<evidence type="ECO:0000313" key="22">
    <source>
        <dbReference type="Proteomes" id="UP000789524"/>
    </source>
</evidence>
<dbReference type="InterPro" id="IPR037272">
    <property type="entry name" value="SNS_sf"/>
</dbReference>
<feature type="transmembrane region" description="Helical" evidence="19">
    <location>
        <begin position="1166"/>
        <end position="1187"/>
    </location>
</feature>
<feature type="transmembrane region" description="Helical" evidence="19">
    <location>
        <begin position="2218"/>
        <end position="2242"/>
    </location>
</feature>
<feature type="transmembrane region" description="Helical" evidence="19">
    <location>
        <begin position="1743"/>
        <end position="1763"/>
    </location>
</feature>
<feature type="transmembrane region" description="Helical" evidence="19">
    <location>
        <begin position="957"/>
        <end position="980"/>
    </location>
</feature>
<evidence type="ECO:0000256" key="8">
    <source>
        <dbReference type="ARBA" id="ARBA00022989"/>
    </source>
</evidence>
<evidence type="ECO:0000256" key="15">
    <source>
        <dbReference type="PIRSR" id="PIRSR600175-1"/>
    </source>
</evidence>
<evidence type="ECO:0000256" key="11">
    <source>
        <dbReference type="ARBA" id="ARBA00023136"/>
    </source>
</evidence>
<dbReference type="GO" id="GO:0005283">
    <property type="term" value="F:amino acid:sodium symporter activity"/>
    <property type="evidence" value="ECO:0007669"/>
    <property type="project" value="TreeGrafter"/>
</dbReference>
<feature type="transmembrane region" description="Helical" evidence="19">
    <location>
        <begin position="1609"/>
        <end position="1633"/>
    </location>
</feature>
<reference evidence="21" key="1">
    <citation type="submission" date="2021-09" db="EMBL/GenBank/DDBJ databases">
        <authorList>
            <person name="Martin H S."/>
        </authorList>
    </citation>
    <scope>NUCLEOTIDE SEQUENCE</scope>
</reference>
<feature type="transmembrane region" description="Helical" evidence="19">
    <location>
        <begin position="1709"/>
        <end position="1731"/>
    </location>
</feature>
<evidence type="ECO:0000256" key="4">
    <source>
        <dbReference type="ARBA" id="ARBA00022448"/>
    </source>
</evidence>
<dbReference type="PROSITE" id="PS00754">
    <property type="entry name" value="NA_NEUROTRAN_SYMP_2"/>
    <property type="match status" value="2"/>
</dbReference>
<dbReference type="Proteomes" id="UP000789524">
    <property type="component" value="Unassembled WGS sequence"/>
</dbReference>
<feature type="transmembrane region" description="Helical" evidence="19">
    <location>
        <begin position="1405"/>
        <end position="1423"/>
    </location>
</feature>
<feature type="transmembrane region" description="Helical" evidence="19">
    <location>
        <begin position="2429"/>
        <end position="2448"/>
    </location>
</feature>
<feature type="transmembrane region" description="Helical" evidence="19">
    <location>
        <begin position="1000"/>
        <end position="1024"/>
    </location>
</feature>
<feature type="transmembrane region" description="Helical" evidence="19">
    <location>
        <begin position="1820"/>
        <end position="1839"/>
    </location>
</feature>
<dbReference type="GO" id="GO:0006508">
    <property type="term" value="P:proteolysis"/>
    <property type="evidence" value="ECO:0007669"/>
    <property type="project" value="InterPro"/>
</dbReference>
<dbReference type="SUPFAM" id="SSF161070">
    <property type="entry name" value="SNF-like"/>
    <property type="match status" value="3"/>
</dbReference>
<evidence type="ECO:0000256" key="3">
    <source>
        <dbReference type="ARBA" id="ARBA00006459"/>
    </source>
</evidence>
<dbReference type="InterPro" id="IPR000834">
    <property type="entry name" value="Peptidase_M14"/>
</dbReference>
<sequence length="2553" mass="286175">MYISGFRRKRDNKDYTRWKSNIETTQEFIVKVLEDDVSLPQIKKFAAINIAPFTKEREKIIIGGPITPSPTTTSESDKLKDYTRFGPPSTLSVTAIDGNIILQPIKINENAIAPIRPPGRRSGLEPAKNPLRDESPPARPQFLPKKQSIIPRQFAPISPVSFTKRSSLGPLTGRRIDKSMLFRETTFQHPTRTSHVKLEIPKRTTEFRTSVTYDYNYELRTQFIPKRTSQTSIIDLHRTTTDQIETENSDFIPTVANIQKIAEQKGSSKVGHKETKMAYDLLYHDEDEISDPRRKEHQKTTDSYEDLHVIDNENVTRDDTLSNAEERETTTDDSDSNNNDKDNLESTIRGSQQKLFGVATLQPLSNKLEDDEYEDKSKTTLKDKKIVTQLKQWADESPVAKWMDLTEGNYTIMENPIYMMMVDDPSSGQIMSAKRTVMIVAGIQGRDHHAVTAAMYVLYQLIERSEAHSDLLTKFRFWIVPVFNPDGYDYSMTFPQRREWTKNVRQSWDSCKGRILCRTCEEFGVGCTIRPCYGVNLDRNFEYQWIPTEELRSEHPCGMLFAGPRQLSEVETIALTHFLHNQRTPIHTFIAFKEGDVLRHRASRAAAAANSISGRPYVAGQTSEFLPLYAGGVEDWVDGHLGIDNTYTVMMFRPSDAYSSKIITERVVHEAYAAVDTLLLESVETPRSPQAVLTRAKASANTLLANIFILLPMVLGFEKGGNLNPGFGITEPPKPLDAKFPDDVINEKGEDVEEEDSRPMWGNQLEFLMSCIATSVGLGNVWRFPFVAYQNGGGAFLIPYIIVLILIGKPMYYIEGVMGQFSSRNSLKVWAVAPAMRGLGYAQALVCGYTLSYYVSIIALCIYYLAMSFQAPLPWAVCDPSWENCVPSSSTGENVDIVNGTSSAELYFVKTVLQQNNGLEEGLGLPLWYLVLCLLASWLMIFVIVSRGVKSSGKASYFLALFPYVVMIILLISTAILPGAGNGILFFITPDWSKLLNLDVWYAAVTQVFFSLSVCDGPIVMFSSYNSFKQNVYRDAMIVTTLDTFTSLLSGFTIFGILGNLAYELKREVSEVVGSKGTGLAFVSYPDAIAKTFQPQLFSVLFFLMLVVLGIGSAVALLSSINTLLLDAFPRVRTVYMSAFSCTIGFACGLVYVTPGGQFVLDLVDYFGGTYLALFCGIVEVIGYFWIYGLENVCLDIEFMLNMKTSIYWRFCWGFITPAMMAIVFIYAPLSSDSIEYSGYTYPLAGYVSGYMLMGIGVFFVPLVILLTLYKYRTGRFCDTLKKSFTPKESWGPRSASTRREWKLFKEEVERERKLVPRSWLKHNNSEKEGNLNPGFEITEPPKSLDAKFPDDVINEKGEDVEEEDSRPMWGNQLEFLMSCIATSVGLGNVWRFPFVAYQNGGGAFLIPYIIVLILIGKPMYYIEGVMGQFSSRNSLKVWAIAPAMKGIGYAQALVCGYILSYYVSIIALCVYYLAMSFQAPLPWAVCDPSWVNCVPSSSTGENVDTVNGTSSAELYFVKTVLQQNNGLEEGLGLPLWYLVLCLLASWLIIFVIVSRGVKSSGKASYFLALFPYVVMIILLISTAILPGAGDGILFFITPDWSKLVKLDVWYAAVTQVFFSLTVCNGPIIMFSSYNSFKQNVYRDAMIVTTLDTFTSLLSGFTIFGILGNLAYELKREVREVVGSRGTGLAFVSYPDAIAKTFQPQLFSVLFFLMMAVLGIGSAVALLSSINTLLLDAFPRVRTVFMSAFSCTIGFACGLVYVTPGGQFVLDLVDYFGGTYLVLFCGIVEVIGFFWIYGLENVCLDIEFMLNMKTSIYWRFCWGFITPAMMAIVFIYAPFSPDSIEYSGYTYPLAGYVSGYMMMGIGVFFVPLVILLTLYKYRTGRFCDTLKKAFTPKESWGPKSAKTRREWKLFKEEVERERKLVPRSWLKHNNSEKGGNVNPGFEITEPPKSLDAKFPDDIINEKGEDVEEEDSRPMWGNQLEFLMSCIATSVGLGNVWRFPFVAYQNGGGAFLIPYIIVLILIGKPMYYIEGVMGQFSSRNSLKIWAIAPAMRGLGYAQALACGYILSYYVSIIALCIYYLAMSFQAPLPWAVCDPSWENCVPSSSTGESVDIVNGTSSAESYFIKTVLQRNNGLEEGLGLPVWYLVLCLLASWLIIFVIVSRGVKSSGKASYFLALFPYVVMIILLISTVILPGAGDGILFFITPEWNKLLELDVWYAAVTQVFFSLTVCNGPIIMFSSYNAFRQNVYRDAMIVTTLDTFTSLLSGVTIFGILGNLAYELKREVREVVGSGGTGLAFVSYPDAIAKTFQPQLFSVLFFLMMAVLGIGSAVALLSSINTLLLDAFPRVRTVFMSAFSCTVGFACGLVYVTPGGQFVLELVDYYGGTFLVLFCGIIEVIGFFWIYGLENVCLDIEFMLNIKTSIYWRFCWGFITPAMMAVVFVYALMSFDSLEFAGYTYPLAGYVSGYMMLFVGVFFVPLVILLTLFKYRTGRFYDTLKKAFTPKESWGPRSASTRREWKLFKEEVERERSLVQRSWLKHVGLSLIGGYKRP</sequence>
<dbReference type="GO" id="GO:0008270">
    <property type="term" value="F:zinc ion binding"/>
    <property type="evidence" value="ECO:0007669"/>
    <property type="project" value="InterPro"/>
</dbReference>
<keyword evidence="22" id="KW-1185">Reference proteome</keyword>
<dbReference type="InterPro" id="IPR000175">
    <property type="entry name" value="Na/ntran_symport"/>
</dbReference>
<feature type="transmembrane region" description="Helical" evidence="19">
    <location>
        <begin position="1859"/>
        <end position="1879"/>
    </location>
</feature>
<dbReference type="PANTHER" id="PTHR11616">
    <property type="entry name" value="SODIUM/CHLORIDE DEPENDENT TRANSPORTER"/>
    <property type="match status" value="1"/>
</dbReference>
<feature type="transmembrane region" description="Helical" evidence="19">
    <location>
        <begin position="796"/>
        <end position="814"/>
    </location>
</feature>
<keyword evidence="15" id="KW-0479">Metal-binding</keyword>
<evidence type="ECO:0000256" key="12">
    <source>
        <dbReference type="ARBA" id="ARBA00023180"/>
    </source>
</evidence>
<feature type="transmembrane region" description="Helical" evidence="19">
    <location>
        <begin position="2468"/>
        <end position="2488"/>
    </location>
</feature>
<dbReference type="EMBL" id="CAKASE010000082">
    <property type="protein sequence ID" value="CAG9584659.1"/>
    <property type="molecule type" value="Genomic_DNA"/>
</dbReference>
<keyword evidence="11 19" id="KW-0472">Membrane</keyword>
<gene>
    <name evidence="21" type="ORF">DCHRY22_LOCUS15212</name>
</gene>
<feature type="transmembrane region" description="Helical" evidence="19">
    <location>
        <begin position="2318"/>
        <end position="2340"/>
    </location>
</feature>
<comment type="caution">
    <text evidence="16">Lacks conserved residue(s) required for the propagation of feature annotation.</text>
</comment>
<feature type="transmembrane region" description="Helical" evidence="19">
    <location>
        <begin position="927"/>
        <end position="945"/>
    </location>
</feature>
<evidence type="ECO:0000256" key="19">
    <source>
        <dbReference type="SAM" id="Phobius"/>
    </source>
</evidence>
<dbReference type="PANTHER" id="PTHR11616:SF321">
    <property type="entry name" value="SODIUM-DEPENDENT NUTRIENT AMINO ACID TRANSPORTER 1-RELATED"/>
    <property type="match status" value="1"/>
</dbReference>
<feature type="transmembrane region" description="Helical" evidence="19">
    <location>
        <begin position="2254"/>
        <end position="2276"/>
    </location>
</feature>
<dbReference type="OrthoDB" id="6581954at2759"/>
<feature type="region of interest" description="Disordered" evidence="18">
    <location>
        <begin position="288"/>
        <end position="349"/>
    </location>
</feature>
<evidence type="ECO:0000256" key="5">
    <source>
        <dbReference type="ARBA" id="ARBA00022692"/>
    </source>
</evidence>
<evidence type="ECO:0000313" key="21">
    <source>
        <dbReference type="EMBL" id="CAG9584659.1"/>
    </source>
</evidence>
<feature type="compositionally biased region" description="Basic and acidic residues" evidence="18">
    <location>
        <begin position="290"/>
        <end position="330"/>
    </location>
</feature>
<feature type="region of interest" description="Disordered" evidence="18">
    <location>
        <begin position="113"/>
        <end position="142"/>
    </location>
</feature>
<evidence type="ECO:0000256" key="2">
    <source>
        <dbReference type="ARBA" id="ARBA00005988"/>
    </source>
</evidence>
<evidence type="ECO:0000256" key="10">
    <source>
        <dbReference type="ARBA" id="ARBA00023065"/>
    </source>
</evidence>
<dbReference type="PROSITE" id="PS52035">
    <property type="entry name" value="PEPTIDASE_M14"/>
    <property type="match status" value="1"/>
</dbReference>
<feature type="transmembrane region" description="Helical" evidence="19">
    <location>
        <begin position="1775"/>
        <end position="1799"/>
    </location>
</feature>
<feature type="binding site" evidence="15">
    <location>
        <position position="2229"/>
    </location>
    <ligand>
        <name>Na(+)</name>
        <dbReference type="ChEBI" id="CHEBI:29101"/>
        <label>1</label>
    </ligand>
</feature>
<dbReference type="GO" id="GO:0004181">
    <property type="term" value="F:metallocarboxypeptidase activity"/>
    <property type="evidence" value="ECO:0007669"/>
    <property type="project" value="InterPro"/>
</dbReference>
<comment type="similarity">
    <text evidence="2 16">Belongs to the peptidase M14 family.</text>
</comment>
<evidence type="ECO:0000256" key="7">
    <source>
        <dbReference type="ARBA" id="ARBA00022970"/>
    </source>
</evidence>
<organism evidence="21 22">
    <name type="scientific">Danaus chrysippus</name>
    <name type="common">African queen</name>
    <dbReference type="NCBI Taxonomy" id="151541"/>
    <lineage>
        <taxon>Eukaryota</taxon>
        <taxon>Metazoa</taxon>
        <taxon>Ecdysozoa</taxon>
        <taxon>Arthropoda</taxon>
        <taxon>Hexapoda</taxon>
        <taxon>Insecta</taxon>
        <taxon>Pterygota</taxon>
        <taxon>Neoptera</taxon>
        <taxon>Endopterygota</taxon>
        <taxon>Lepidoptera</taxon>
        <taxon>Glossata</taxon>
        <taxon>Ditrysia</taxon>
        <taxon>Papilionoidea</taxon>
        <taxon>Nymphalidae</taxon>
        <taxon>Danainae</taxon>
        <taxon>Danaini</taxon>
        <taxon>Danaina</taxon>
        <taxon>Danaus</taxon>
        <taxon>Anosia</taxon>
    </lineage>
</organism>
<proteinExistence type="inferred from homology"/>
<feature type="transmembrane region" description="Helical" evidence="19">
    <location>
        <begin position="2145"/>
        <end position="2163"/>
    </location>
</feature>
<comment type="subcellular location">
    <subcellularLocation>
        <location evidence="1">Membrane</location>
        <topology evidence="1">Multi-pass membrane protein</topology>
    </subcellularLocation>
</comment>
<accession>A0A8J2R4F1</accession>
<dbReference type="Pfam" id="PF00246">
    <property type="entry name" value="Peptidase_M14"/>
    <property type="match status" value="1"/>
</dbReference>
<keyword evidence="9 15" id="KW-0915">Sodium</keyword>
<name>A0A8J2R4F1_9NEOP</name>
<evidence type="ECO:0000256" key="16">
    <source>
        <dbReference type="PROSITE-ProRule" id="PRU01379"/>
    </source>
</evidence>
<feature type="transmembrane region" description="Helical" evidence="19">
    <location>
        <begin position="2057"/>
        <end position="2084"/>
    </location>
</feature>
<evidence type="ECO:0000256" key="13">
    <source>
        <dbReference type="ARBA" id="ARBA00023201"/>
    </source>
</evidence>
<feature type="transmembrane region" description="Helical" evidence="19">
    <location>
        <begin position="1453"/>
        <end position="1475"/>
    </location>
</feature>
<evidence type="ECO:0000256" key="9">
    <source>
        <dbReference type="ARBA" id="ARBA00023053"/>
    </source>
</evidence>
<dbReference type="PROSITE" id="PS00610">
    <property type="entry name" value="NA_NEUROTRAN_SYMP_1"/>
    <property type="match status" value="3"/>
</dbReference>
<comment type="function">
    <text evidence="14">Unusual broad substrate spectrum amino acid:sodium cotransporter that promotes absorption of the D isomers of essential amino acids. Neutral amino acids are the preferred substrates, especially methionine and phenylalanine.</text>
</comment>
<keyword evidence="12" id="KW-0325">Glycoprotein</keyword>
<keyword evidence="6 17" id="KW-0769">Symport</keyword>
<evidence type="ECO:0000256" key="18">
    <source>
        <dbReference type="SAM" id="MobiDB-lite"/>
    </source>
</evidence>
<feature type="transmembrane region" description="Helical" evidence="19">
    <location>
        <begin position="1036"/>
        <end position="1058"/>
    </location>
</feature>
<feature type="binding site" evidence="15">
    <location>
        <position position="1994"/>
    </location>
    <ligand>
        <name>Na(+)</name>
        <dbReference type="ChEBI" id="CHEBI:29101"/>
        <label>1</label>
    </ligand>
</feature>
<dbReference type="GO" id="GO:0089718">
    <property type="term" value="P:amino acid import across plasma membrane"/>
    <property type="evidence" value="ECO:0007669"/>
    <property type="project" value="TreeGrafter"/>
</dbReference>
<keyword evidence="4 17" id="KW-0813">Transport</keyword>
<feature type="transmembrane region" description="Helical" evidence="19">
    <location>
        <begin position="2175"/>
        <end position="2198"/>
    </location>
</feature>
<dbReference type="PRINTS" id="PR00176">
    <property type="entry name" value="NANEUSMPORT"/>
</dbReference>
<dbReference type="Gene3D" id="3.40.630.10">
    <property type="entry name" value="Zn peptidases"/>
    <property type="match status" value="1"/>
</dbReference>
<comment type="similarity">
    <text evidence="3 17">Belongs to the sodium:neurotransmitter symporter (SNF) (TC 2.A.22) family.</text>
</comment>
<evidence type="ECO:0000256" key="6">
    <source>
        <dbReference type="ARBA" id="ARBA00022847"/>
    </source>
</evidence>
<feature type="transmembrane region" description="Helical" evidence="19">
    <location>
        <begin position="1985"/>
        <end position="2003"/>
    </location>
</feature>
<dbReference type="Pfam" id="PF00209">
    <property type="entry name" value="SNF"/>
    <property type="match status" value="3"/>
</dbReference>
<feature type="transmembrane region" description="Helical" evidence="19">
    <location>
        <begin position="1248"/>
        <end position="1270"/>
    </location>
</feature>